<dbReference type="InterPro" id="IPR013656">
    <property type="entry name" value="PAS_4"/>
</dbReference>
<dbReference type="KEGG" id="harc:HARCEL1_03295"/>
<dbReference type="InterPro" id="IPR035965">
    <property type="entry name" value="PAS-like_dom_sf"/>
</dbReference>
<dbReference type="InterPro" id="IPR000700">
    <property type="entry name" value="PAS-assoc_C"/>
</dbReference>
<evidence type="ECO:0000256" key="2">
    <source>
        <dbReference type="ARBA" id="ARBA00012438"/>
    </source>
</evidence>
<reference evidence="8 9" key="1">
    <citation type="submission" date="2018-04" db="EMBL/GenBank/DDBJ databases">
        <title>Halococcoides cellulosivorans gen. nov., sp. nov., an extremely halophilic cellulose-utilizing haloarchaeon from hypersaline lakes.</title>
        <authorList>
            <person name="Sorokin D.Y."/>
            <person name="Toshchakov S.V."/>
            <person name="Samarov N.I."/>
            <person name="Korzhenkov A."/>
            <person name="Kublanov I.V."/>
        </authorList>
    </citation>
    <scope>NUCLEOTIDE SEQUENCE [LARGE SCALE GENOMIC DNA]</scope>
    <source>
        <strain evidence="8 9">HArcel1</strain>
    </source>
</reference>
<accession>A0A2R4WZ40</accession>
<keyword evidence="3" id="KW-0808">Transferase</keyword>
<dbReference type="GO" id="GO:0000155">
    <property type="term" value="F:phosphorelay sensor kinase activity"/>
    <property type="evidence" value="ECO:0007669"/>
    <property type="project" value="InterPro"/>
</dbReference>
<dbReference type="Gene3D" id="3.30.450.20">
    <property type="entry name" value="PAS domain"/>
    <property type="match status" value="2"/>
</dbReference>
<dbReference type="Gene3D" id="1.10.287.130">
    <property type="match status" value="1"/>
</dbReference>
<dbReference type="SMART" id="SM00091">
    <property type="entry name" value="PAS"/>
    <property type="match status" value="1"/>
</dbReference>
<keyword evidence="5" id="KW-0902">Two-component regulatory system</keyword>
<feature type="domain" description="Histidine kinase" evidence="6">
    <location>
        <begin position="264"/>
        <end position="462"/>
    </location>
</feature>
<dbReference type="InterPro" id="IPR005467">
    <property type="entry name" value="His_kinase_dom"/>
</dbReference>
<name>A0A2R4WZ40_9EURY</name>
<dbReference type="Proteomes" id="UP000244727">
    <property type="component" value="Chromosome"/>
</dbReference>
<dbReference type="PANTHER" id="PTHR43711">
    <property type="entry name" value="TWO-COMPONENT HISTIDINE KINASE"/>
    <property type="match status" value="1"/>
</dbReference>
<evidence type="ECO:0000313" key="9">
    <source>
        <dbReference type="Proteomes" id="UP000244727"/>
    </source>
</evidence>
<dbReference type="GeneID" id="36511500"/>
<feature type="domain" description="PAC" evidence="7">
    <location>
        <begin position="194"/>
        <end position="253"/>
    </location>
</feature>
<dbReference type="PANTHER" id="PTHR43711:SF1">
    <property type="entry name" value="HISTIDINE KINASE 1"/>
    <property type="match status" value="1"/>
</dbReference>
<dbReference type="Pfam" id="PF02518">
    <property type="entry name" value="HATPase_c"/>
    <property type="match status" value="1"/>
</dbReference>
<evidence type="ECO:0000256" key="4">
    <source>
        <dbReference type="ARBA" id="ARBA00022777"/>
    </source>
</evidence>
<dbReference type="Pfam" id="PF08448">
    <property type="entry name" value="PAS_4"/>
    <property type="match status" value="1"/>
</dbReference>
<dbReference type="RefSeq" id="WP_108381178.1">
    <property type="nucleotide sequence ID" value="NZ_CP028858.1"/>
</dbReference>
<dbReference type="InterPro" id="IPR036890">
    <property type="entry name" value="HATPase_C_sf"/>
</dbReference>
<evidence type="ECO:0000256" key="5">
    <source>
        <dbReference type="ARBA" id="ARBA00023012"/>
    </source>
</evidence>
<dbReference type="Gene3D" id="3.30.565.10">
    <property type="entry name" value="Histidine kinase-like ATPase, C-terminal domain"/>
    <property type="match status" value="1"/>
</dbReference>
<dbReference type="InterPro" id="IPR000014">
    <property type="entry name" value="PAS"/>
</dbReference>
<sequence length="464" mass="50595">MSRGRRRAERVLEHSPTAQIRLNDGQIEYANRAARELFERSDLVGEPLGVAVDPPDRERVRTALDDCVDRASLSFRTPDGRRIDSEWRRTDRGALVGSLRDVTDRHERRADLERDSAILDSLLAGLPMSIYVKDRRSRHVRVSDDMLCTNPESTITGPAGKAHHHTADIVGKSDFDLYDPAFAAAAVAEDRVVMATEESMIDELAESTTNLGETIITRTSKVPRYDAEGNVVGIVGVTRDVTEREQTRRDLERQNDRLEAFTEVLAHDLRNPLEVARGNVDLLAESVDHAAVGAIGRSLDRMSELIGEIHSFVLEGRTVDDPNAVALASVAHRAWDSVATDGATLDVRTTRTIRADPDRLVRLLENLYRNAIEHGTTDGSVTVAVADLPDGFVVVDDGPGIPAGERDRVFERGVSTRSGNTGFGLAIVETIASAHGWSVGLTADPPVELGGAAVTITGVVRVED</sequence>
<dbReference type="AlphaFoldDB" id="A0A2R4WZ40"/>
<proteinExistence type="predicted"/>
<dbReference type="SMART" id="SM00387">
    <property type="entry name" value="HATPase_c"/>
    <property type="match status" value="1"/>
</dbReference>
<dbReference type="SUPFAM" id="SSF55874">
    <property type="entry name" value="ATPase domain of HSP90 chaperone/DNA topoisomerase II/histidine kinase"/>
    <property type="match status" value="1"/>
</dbReference>
<keyword evidence="4" id="KW-0418">Kinase</keyword>
<dbReference type="InterPro" id="IPR050736">
    <property type="entry name" value="Sensor_HK_Regulatory"/>
</dbReference>
<evidence type="ECO:0000259" key="6">
    <source>
        <dbReference type="PROSITE" id="PS50109"/>
    </source>
</evidence>
<comment type="catalytic activity">
    <reaction evidence="1">
        <text>ATP + protein L-histidine = ADP + protein N-phospho-L-histidine.</text>
        <dbReference type="EC" id="2.7.13.3"/>
    </reaction>
</comment>
<dbReference type="CDD" id="cd00082">
    <property type="entry name" value="HisKA"/>
    <property type="match status" value="1"/>
</dbReference>
<dbReference type="EMBL" id="CP028858">
    <property type="protein sequence ID" value="AWB26809.1"/>
    <property type="molecule type" value="Genomic_DNA"/>
</dbReference>
<protein>
    <recommendedName>
        <fullName evidence="2">histidine kinase</fullName>
        <ecNumber evidence="2">2.7.13.3</ecNumber>
    </recommendedName>
</protein>
<evidence type="ECO:0000256" key="1">
    <source>
        <dbReference type="ARBA" id="ARBA00000085"/>
    </source>
</evidence>
<dbReference type="InterPro" id="IPR036097">
    <property type="entry name" value="HisK_dim/P_sf"/>
</dbReference>
<dbReference type="SMART" id="SM00388">
    <property type="entry name" value="HisKA"/>
    <property type="match status" value="1"/>
</dbReference>
<dbReference type="SUPFAM" id="SSF47384">
    <property type="entry name" value="Homodimeric domain of signal transducing histidine kinase"/>
    <property type="match status" value="1"/>
</dbReference>
<organism evidence="8 9">
    <name type="scientific">Halococcoides cellulosivorans</name>
    <dbReference type="NCBI Taxonomy" id="1679096"/>
    <lineage>
        <taxon>Archaea</taxon>
        <taxon>Methanobacteriati</taxon>
        <taxon>Methanobacteriota</taxon>
        <taxon>Stenosarchaea group</taxon>
        <taxon>Halobacteria</taxon>
        <taxon>Halobacteriales</taxon>
        <taxon>Haloarculaceae</taxon>
        <taxon>Halococcoides</taxon>
    </lineage>
</organism>
<dbReference type="CDD" id="cd00130">
    <property type="entry name" value="PAS"/>
    <property type="match status" value="1"/>
</dbReference>
<dbReference type="EC" id="2.7.13.3" evidence="2"/>
<gene>
    <name evidence="8" type="ORF">HARCEL1_03295</name>
</gene>
<dbReference type="Pfam" id="PF00512">
    <property type="entry name" value="HisKA"/>
    <property type="match status" value="1"/>
</dbReference>
<dbReference type="InterPro" id="IPR003661">
    <property type="entry name" value="HisK_dim/P_dom"/>
</dbReference>
<dbReference type="Pfam" id="PF13188">
    <property type="entry name" value="PAS_8"/>
    <property type="match status" value="1"/>
</dbReference>
<dbReference type="SUPFAM" id="SSF55785">
    <property type="entry name" value="PYP-like sensor domain (PAS domain)"/>
    <property type="match status" value="2"/>
</dbReference>
<evidence type="ECO:0000259" key="7">
    <source>
        <dbReference type="PROSITE" id="PS50113"/>
    </source>
</evidence>
<dbReference type="PROSITE" id="PS50113">
    <property type="entry name" value="PAC"/>
    <property type="match status" value="1"/>
</dbReference>
<dbReference type="PROSITE" id="PS50109">
    <property type="entry name" value="HIS_KIN"/>
    <property type="match status" value="1"/>
</dbReference>
<dbReference type="CDD" id="cd00075">
    <property type="entry name" value="HATPase"/>
    <property type="match status" value="1"/>
</dbReference>
<evidence type="ECO:0000256" key="3">
    <source>
        <dbReference type="ARBA" id="ARBA00022679"/>
    </source>
</evidence>
<keyword evidence="9" id="KW-1185">Reference proteome</keyword>
<evidence type="ECO:0000313" key="8">
    <source>
        <dbReference type="EMBL" id="AWB26809.1"/>
    </source>
</evidence>
<dbReference type="InterPro" id="IPR003594">
    <property type="entry name" value="HATPase_dom"/>
</dbReference>